<dbReference type="InterPro" id="IPR036259">
    <property type="entry name" value="MFS_trans_sf"/>
</dbReference>
<dbReference type="GO" id="GO:0005354">
    <property type="term" value="F:galactose transmembrane transporter activity"/>
    <property type="evidence" value="ECO:0007669"/>
    <property type="project" value="InterPro"/>
</dbReference>
<accession>A0AAU7ZRY5</accession>
<feature type="transmembrane region" description="Helical" evidence="11">
    <location>
        <begin position="329"/>
        <end position="346"/>
    </location>
</feature>
<feature type="transmembrane region" description="Helical" evidence="11">
    <location>
        <begin position="58"/>
        <end position="75"/>
    </location>
</feature>
<dbReference type="SUPFAM" id="SSF103473">
    <property type="entry name" value="MFS general substrate transporter"/>
    <property type="match status" value="1"/>
</dbReference>
<feature type="transmembrane region" description="Helical" evidence="11">
    <location>
        <begin position="299"/>
        <end position="317"/>
    </location>
</feature>
<evidence type="ECO:0000256" key="4">
    <source>
        <dbReference type="ARBA" id="ARBA00022448"/>
    </source>
</evidence>
<dbReference type="CDD" id="cd17394">
    <property type="entry name" value="MFS_FucP_like"/>
    <property type="match status" value="1"/>
</dbReference>
<dbReference type="InterPro" id="IPR005964">
    <property type="entry name" value="Glc/Gal_transptr_bac"/>
</dbReference>
<dbReference type="RefSeq" id="WP_353064619.1">
    <property type="nucleotide sequence ID" value="NZ_CP132942.1"/>
</dbReference>
<evidence type="ECO:0000256" key="2">
    <source>
        <dbReference type="ARBA" id="ARBA00004429"/>
    </source>
</evidence>
<feature type="transmembrane region" description="Helical" evidence="11">
    <location>
        <begin position="352"/>
        <end position="375"/>
    </location>
</feature>
<evidence type="ECO:0000313" key="13">
    <source>
        <dbReference type="EMBL" id="XCB33774.1"/>
    </source>
</evidence>
<feature type="transmembrane region" description="Helical" evidence="11">
    <location>
        <begin position="114"/>
        <end position="136"/>
    </location>
</feature>
<dbReference type="GO" id="GO:0005886">
    <property type="term" value="C:plasma membrane"/>
    <property type="evidence" value="ECO:0007669"/>
    <property type="project" value="UniProtKB-SubCell"/>
</dbReference>
<evidence type="ECO:0000256" key="6">
    <source>
        <dbReference type="ARBA" id="ARBA00022519"/>
    </source>
</evidence>
<keyword evidence="6" id="KW-0997">Cell inner membrane</keyword>
<dbReference type="Pfam" id="PF07690">
    <property type="entry name" value="MFS_1"/>
    <property type="match status" value="1"/>
</dbReference>
<reference evidence="13" key="1">
    <citation type="submission" date="2023-08" db="EMBL/GenBank/DDBJ databases">
        <authorList>
            <person name="Messyasz A."/>
            <person name="Mannisto M.K."/>
            <person name="Kerkhof L.J."/>
            <person name="Haggblom M."/>
        </authorList>
    </citation>
    <scope>NUCLEOTIDE SEQUENCE</scope>
    <source>
        <strain evidence="13">X5P6</strain>
    </source>
</reference>
<dbReference type="Gene3D" id="1.20.1250.20">
    <property type="entry name" value="MFS general substrate transporter like domains"/>
    <property type="match status" value="2"/>
</dbReference>
<comment type="function">
    <text evidence="1">Intake of glucose and galactose.</text>
</comment>
<dbReference type="NCBIfam" id="TIGR01272">
    <property type="entry name" value="gluP"/>
    <property type="match status" value="1"/>
</dbReference>
<protein>
    <submittedName>
        <fullName evidence="13">Sugar MFS transporter</fullName>
    </submittedName>
</protein>
<evidence type="ECO:0000259" key="12">
    <source>
        <dbReference type="PROSITE" id="PS50850"/>
    </source>
</evidence>
<keyword evidence="9 11" id="KW-1133">Transmembrane helix</keyword>
<evidence type="ECO:0000256" key="1">
    <source>
        <dbReference type="ARBA" id="ARBA00003321"/>
    </source>
</evidence>
<dbReference type="KEGG" id="tpsc:RBB77_02485"/>
<organism evidence="13">
    <name type="scientific">Tunturiibacter psychrotolerans</name>
    <dbReference type="NCBI Taxonomy" id="3069686"/>
    <lineage>
        <taxon>Bacteria</taxon>
        <taxon>Pseudomonadati</taxon>
        <taxon>Acidobacteriota</taxon>
        <taxon>Terriglobia</taxon>
        <taxon>Terriglobales</taxon>
        <taxon>Acidobacteriaceae</taxon>
        <taxon>Tunturiibacter</taxon>
    </lineage>
</organism>
<feature type="transmembrane region" description="Helical" evidence="11">
    <location>
        <begin position="413"/>
        <end position="434"/>
    </location>
</feature>
<keyword evidence="8 11" id="KW-0812">Transmembrane</keyword>
<evidence type="ECO:0000256" key="8">
    <source>
        <dbReference type="ARBA" id="ARBA00022692"/>
    </source>
</evidence>
<feature type="transmembrane region" description="Helical" evidence="11">
    <location>
        <begin position="208"/>
        <end position="229"/>
    </location>
</feature>
<keyword evidence="5" id="KW-1003">Cell membrane</keyword>
<feature type="domain" description="Major facilitator superfamily (MFS) profile" evidence="12">
    <location>
        <begin position="25"/>
        <end position="438"/>
    </location>
</feature>
<dbReference type="PANTHER" id="PTHR43702">
    <property type="entry name" value="L-FUCOSE-PROTON SYMPORTER"/>
    <property type="match status" value="1"/>
</dbReference>
<proteinExistence type="inferred from homology"/>
<feature type="transmembrane region" description="Helical" evidence="11">
    <location>
        <begin position="25"/>
        <end position="46"/>
    </location>
</feature>
<dbReference type="EMBL" id="CP132942">
    <property type="protein sequence ID" value="XCB33774.1"/>
    <property type="molecule type" value="Genomic_DNA"/>
</dbReference>
<evidence type="ECO:0000256" key="3">
    <source>
        <dbReference type="ARBA" id="ARBA00009120"/>
    </source>
</evidence>
<dbReference type="AlphaFoldDB" id="A0AAU7ZRY5"/>
<feature type="transmembrane region" description="Helical" evidence="11">
    <location>
        <begin position="387"/>
        <end position="407"/>
    </location>
</feature>
<gene>
    <name evidence="13" type="ORF">RBB77_02485</name>
</gene>
<dbReference type="GO" id="GO:0055056">
    <property type="term" value="F:D-glucose transmembrane transporter activity"/>
    <property type="evidence" value="ECO:0007669"/>
    <property type="project" value="InterPro"/>
</dbReference>
<keyword evidence="7" id="KW-0762">Sugar transport</keyword>
<comment type="subcellular location">
    <subcellularLocation>
        <location evidence="2">Cell inner membrane</location>
        <topology evidence="2">Multi-pass membrane protein</topology>
    </subcellularLocation>
</comment>
<evidence type="ECO:0000256" key="7">
    <source>
        <dbReference type="ARBA" id="ARBA00022597"/>
    </source>
</evidence>
<keyword evidence="10 11" id="KW-0472">Membrane</keyword>
<keyword evidence="4" id="KW-0813">Transport</keyword>
<evidence type="ECO:0000256" key="9">
    <source>
        <dbReference type="ARBA" id="ARBA00022989"/>
    </source>
</evidence>
<comment type="similarity">
    <text evidence="3">Belongs to the major facilitator superfamily. FHS transporter (TC 2.A.1.7) family.</text>
</comment>
<feature type="transmembrane region" description="Helical" evidence="11">
    <location>
        <begin position="260"/>
        <end position="287"/>
    </location>
</feature>
<dbReference type="InterPro" id="IPR011701">
    <property type="entry name" value="MFS"/>
</dbReference>
<dbReference type="InterPro" id="IPR020846">
    <property type="entry name" value="MFS_dom"/>
</dbReference>
<dbReference type="PROSITE" id="PS50850">
    <property type="entry name" value="MFS"/>
    <property type="match status" value="1"/>
</dbReference>
<name>A0AAU7ZRY5_9BACT</name>
<feature type="transmembrane region" description="Helical" evidence="11">
    <location>
        <begin position="87"/>
        <end position="107"/>
    </location>
</feature>
<dbReference type="InterPro" id="IPR050375">
    <property type="entry name" value="MFS_TsgA-like"/>
</dbReference>
<dbReference type="GO" id="GO:1904659">
    <property type="term" value="P:D-glucose transmembrane transport"/>
    <property type="evidence" value="ECO:0007669"/>
    <property type="project" value="InterPro"/>
</dbReference>
<evidence type="ECO:0000256" key="10">
    <source>
        <dbReference type="ARBA" id="ARBA00023136"/>
    </source>
</evidence>
<evidence type="ECO:0000256" key="11">
    <source>
        <dbReference type="SAM" id="Phobius"/>
    </source>
</evidence>
<sequence>MGLQAKTASAVNRSETVVAKTDVRAMSVATALFFMVGFLTCLNDVIIPHLKSIFDLSYGQAMLVQFAFFSSYFIFSYPGGKLVDLFGYKRAMVSGLLIMAVGALGFLPAANYAIFGVFLAALVILAAGMTTVQVAANPYVTIVGPPATASSRLNLAQAFNSVGTFIAPFLGARFILRNANPVTPERLHQMSEAARRLYRATEASTVRLPYIGMAIVLFLLAVGLASISLKPQQAAAEATRDFRPSEYAAASNDSIWRHKWLWAGALGIFTYVGAEVSIGSLLVNFMGLPTIANLHAADAANYLMVYWGGAMVGRFIGSAALTRLSTGRLLGFSAFAALVLVITAVATHGHLAMFALLAVGFCNSTMFPSIFTLGIQGLGHLTSKGSSVMIAAIVGGALIPLATGRLADQVGLQLSFLIPAVCYVYIAALGFAAWSRPAGAASKAIGSSR</sequence>
<evidence type="ECO:0000256" key="5">
    <source>
        <dbReference type="ARBA" id="ARBA00022475"/>
    </source>
</evidence>
<reference evidence="13" key="2">
    <citation type="journal article" date="2024" name="Environ. Microbiol.">
        <title>Genome analysis and description of Tunturibacter gen. nov. expands the diversity of Terriglobia in tundra soils.</title>
        <authorList>
            <person name="Messyasz A."/>
            <person name="Mannisto M.K."/>
            <person name="Kerkhof L.J."/>
            <person name="Haggblom M.M."/>
        </authorList>
    </citation>
    <scope>NUCLEOTIDE SEQUENCE</scope>
    <source>
        <strain evidence="13">X5P6</strain>
    </source>
</reference>
<dbReference type="PANTHER" id="PTHR43702:SF3">
    <property type="entry name" value="PROTEIN TSGA"/>
    <property type="match status" value="1"/>
</dbReference>